<gene>
    <name evidence="1" type="ORF">SAMN05216464_108123</name>
</gene>
<protein>
    <submittedName>
        <fullName evidence="1">RteC protein</fullName>
    </submittedName>
</protein>
<dbReference type="InterPro" id="IPR018534">
    <property type="entry name" value="Tet_reg_excision_RteC"/>
</dbReference>
<evidence type="ECO:0000313" key="1">
    <source>
        <dbReference type="EMBL" id="SDE65955.1"/>
    </source>
</evidence>
<dbReference type="OrthoDB" id="790983at2"/>
<reference evidence="1 2" key="1">
    <citation type="submission" date="2016-10" db="EMBL/GenBank/DDBJ databases">
        <authorList>
            <person name="de Groot N.N."/>
        </authorList>
    </citation>
    <scope>NUCLEOTIDE SEQUENCE [LARGE SCALE GENOMIC DNA]</scope>
    <source>
        <strain evidence="1 2">47C3B</strain>
    </source>
</reference>
<keyword evidence="2" id="KW-1185">Reference proteome</keyword>
<dbReference type="EMBL" id="FNAI01000008">
    <property type="protein sequence ID" value="SDE65955.1"/>
    <property type="molecule type" value="Genomic_DNA"/>
</dbReference>
<dbReference type="Proteomes" id="UP000199072">
    <property type="component" value="Unassembled WGS sequence"/>
</dbReference>
<dbReference type="RefSeq" id="WP_091150983.1">
    <property type="nucleotide sequence ID" value="NZ_FNAI01000008.1"/>
</dbReference>
<accession>A0A1G7ERC1</accession>
<proteinExistence type="predicted"/>
<sequence length="276" mass="32708">MYTKPYDAMYEELSAKLIELSRSDEDRVKWLQQAVALCYEYMKRLKKYFLRNEPKTPADEMCFFKTVKPRFKAQLLFHQAILDIEGRRPPGGEALTGHYLNELERLTHYFSSNLSFYDYVRRESSHLDDKYYIRGMFDVCLCPHENLVDFDECFNTSHDSKLAQVLSNEMTLNYLERRIERINKKEDGSFLEMLGEEIYTWTENQAAFVEHCYGLITSKAVNHGKVVMAAFIHYQEKVYHTTVKNFYGTYNDLSERANQTLFTDKVKQSLIDRMNE</sequence>
<name>A0A1G7ERC1_9SPHI</name>
<organism evidence="1 2">
    <name type="scientific">Mucilaginibacter pineti</name>
    <dbReference type="NCBI Taxonomy" id="1391627"/>
    <lineage>
        <taxon>Bacteria</taxon>
        <taxon>Pseudomonadati</taxon>
        <taxon>Bacteroidota</taxon>
        <taxon>Sphingobacteriia</taxon>
        <taxon>Sphingobacteriales</taxon>
        <taxon>Sphingobacteriaceae</taxon>
        <taxon>Mucilaginibacter</taxon>
    </lineage>
</organism>
<dbReference type="AlphaFoldDB" id="A0A1G7ERC1"/>
<dbReference type="Pfam" id="PF09357">
    <property type="entry name" value="RteC"/>
    <property type="match status" value="1"/>
</dbReference>
<evidence type="ECO:0000313" key="2">
    <source>
        <dbReference type="Proteomes" id="UP000199072"/>
    </source>
</evidence>
<dbReference type="STRING" id="1391627.SAMN05216464_108123"/>